<protein>
    <submittedName>
        <fullName evidence="1">Uncharacterized protein</fullName>
    </submittedName>
</protein>
<dbReference type="Proteomes" id="UP000033945">
    <property type="component" value="Unassembled WGS sequence"/>
</dbReference>
<reference evidence="1 2" key="1">
    <citation type="journal article" date="2015" name="Nature">
        <title>rRNA introns, odd ribosomes, and small enigmatic genomes across a large radiation of phyla.</title>
        <authorList>
            <person name="Brown C.T."/>
            <person name="Hug L.A."/>
            <person name="Thomas B.C."/>
            <person name="Sharon I."/>
            <person name="Castelle C.J."/>
            <person name="Singh A."/>
            <person name="Wilkins M.J."/>
            <person name="Williams K.H."/>
            <person name="Banfield J.F."/>
        </authorList>
    </citation>
    <scope>NUCLEOTIDE SEQUENCE [LARGE SCALE GENOMIC DNA]</scope>
</reference>
<proteinExistence type="predicted"/>
<accession>A0A0G1LUD1</accession>
<evidence type="ECO:0000313" key="2">
    <source>
        <dbReference type="Proteomes" id="UP000033945"/>
    </source>
</evidence>
<sequence>MRDYKDAENAFIFLACNGLRLRLLNFQYEAYRCDQKFSDQKWITENFGKDSRIFTLMCQFKWFELFSNEEWLDLLKIAEKFNELLDRSLAKHIEIIAKYFPTEVLEVPGFRPPIGFMH</sequence>
<evidence type="ECO:0000313" key="1">
    <source>
        <dbReference type="EMBL" id="KKT63324.1"/>
    </source>
</evidence>
<name>A0A0G1LUD1_9BACT</name>
<organism evidence="1 2">
    <name type="scientific">Candidatus Giovannonibacteria bacterium GW2011_GWA2_44_26</name>
    <dbReference type="NCBI Taxonomy" id="1618648"/>
    <lineage>
        <taxon>Bacteria</taxon>
        <taxon>Candidatus Giovannoniibacteriota</taxon>
    </lineage>
</organism>
<dbReference type="EMBL" id="LCIT01000005">
    <property type="protein sequence ID" value="KKT63324.1"/>
    <property type="molecule type" value="Genomic_DNA"/>
</dbReference>
<comment type="caution">
    <text evidence="1">The sequence shown here is derived from an EMBL/GenBank/DDBJ whole genome shotgun (WGS) entry which is preliminary data.</text>
</comment>
<dbReference type="AlphaFoldDB" id="A0A0G1LUD1"/>
<gene>
    <name evidence="1" type="ORF">UW55_C0005G0039</name>
</gene>